<keyword evidence="2 6" id="KW-0812">Transmembrane</keyword>
<reference evidence="8 9" key="1">
    <citation type="submission" date="2018-06" db="EMBL/GenBank/DDBJ databases">
        <title>Streptacidiphilus pinicola sp. nov., isolated from pine grove soil.</title>
        <authorList>
            <person name="Roh S.G."/>
            <person name="Park S."/>
            <person name="Kim M.-K."/>
            <person name="Yun B.-R."/>
            <person name="Park J."/>
            <person name="Kim M.J."/>
            <person name="Kim Y.S."/>
            <person name="Kim S.B."/>
        </authorList>
    </citation>
    <scope>NUCLEOTIDE SEQUENCE [LARGE SCALE GENOMIC DNA]</scope>
    <source>
        <strain evidence="8 9">MMS16-CNU450</strain>
    </source>
</reference>
<gene>
    <name evidence="8" type="ORF">DN069_19950</name>
</gene>
<feature type="transmembrane region" description="Helical" evidence="6">
    <location>
        <begin position="219"/>
        <end position="236"/>
    </location>
</feature>
<accession>A0A2X0K9V0</accession>
<feature type="region of interest" description="Disordered" evidence="5">
    <location>
        <begin position="1"/>
        <end position="25"/>
    </location>
</feature>
<dbReference type="Pfam" id="PF14378">
    <property type="entry name" value="PAP2_3"/>
    <property type="match status" value="1"/>
</dbReference>
<evidence type="ECO:0000259" key="7">
    <source>
        <dbReference type="Pfam" id="PF14378"/>
    </source>
</evidence>
<evidence type="ECO:0000256" key="5">
    <source>
        <dbReference type="SAM" id="MobiDB-lite"/>
    </source>
</evidence>
<dbReference type="AlphaFoldDB" id="A0A2X0K9V0"/>
<dbReference type="GO" id="GO:0016020">
    <property type="term" value="C:membrane"/>
    <property type="evidence" value="ECO:0007669"/>
    <property type="project" value="UniProtKB-SubCell"/>
</dbReference>
<feature type="domain" description="Inositolphosphotransferase Aur1/Ipt1" evidence="7">
    <location>
        <begin position="72"/>
        <end position="256"/>
    </location>
</feature>
<evidence type="ECO:0000256" key="6">
    <source>
        <dbReference type="SAM" id="Phobius"/>
    </source>
</evidence>
<dbReference type="InterPro" id="IPR052185">
    <property type="entry name" value="IPC_Synthase-Related"/>
</dbReference>
<organism evidence="8 9">
    <name type="scientific">Streptacidiphilus pinicola</name>
    <dbReference type="NCBI Taxonomy" id="2219663"/>
    <lineage>
        <taxon>Bacteria</taxon>
        <taxon>Bacillati</taxon>
        <taxon>Actinomycetota</taxon>
        <taxon>Actinomycetes</taxon>
        <taxon>Kitasatosporales</taxon>
        <taxon>Streptomycetaceae</taxon>
        <taxon>Streptacidiphilus</taxon>
    </lineage>
</organism>
<feature type="transmembrane region" description="Helical" evidence="6">
    <location>
        <begin position="193"/>
        <end position="212"/>
    </location>
</feature>
<dbReference type="PANTHER" id="PTHR31310:SF7">
    <property type="entry name" value="PA-PHOSPHATASE RELATED-FAMILY PROTEIN DDB_G0268928"/>
    <property type="match status" value="1"/>
</dbReference>
<dbReference type="InterPro" id="IPR026841">
    <property type="entry name" value="Aur1/Ipt1"/>
</dbReference>
<protein>
    <submittedName>
        <fullName evidence="8">PAP2 family protein</fullName>
    </submittedName>
</protein>
<keyword evidence="4 6" id="KW-0472">Membrane</keyword>
<dbReference type="OrthoDB" id="5241565at2"/>
<dbReference type="EMBL" id="QKYN01000075">
    <property type="protein sequence ID" value="RAG83880.1"/>
    <property type="molecule type" value="Genomic_DNA"/>
</dbReference>
<name>A0A2X0K9V0_9ACTN</name>
<comment type="subcellular location">
    <subcellularLocation>
        <location evidence="1">Membrane</location>
        <topology evidence="1">Multi-pass membrane protein</topology>
    </subcellularLocation>
</comment>
<evidence type="ECO:0000256" key="1">
    <source>
        <dbReference type="ARBA" id="ARBA00004141"/>
    </source>
</evidence>
<keyword evidence="9" id="KW-1185">Reference proteome</keyword>
<evidence type="ECO:0000256" key="4">
    <source>
        <dbReference type="ARBA" id="ARBA00023136"/>
    </source>
</evidence>
<proteinExistence type="predicted"/>
<dbReference type="CDD" id="cd03386">
    <property type="entry name" value="PAP2_Aur1_like"/>
    <property type="match status" value="1"/>
</dbReference>
<evidence type="ECO:0000313" key="8">
    <source>
        <dbReference type="EMBL" id="RAG83880.1"/>
    </source>
</evidence>
<feature type="transmembrane region" description="Helical" evidence="6">
    <location>
        <begin position="133"/>
        <end position="152"/>
    </location>
</feature>
<evidence type="ECO:0000256" key="2">
    <source>
        <dbReference type="ARBA" id="ARBA00022692"/>
    </source>
</evidence>
<feature type="transmembrane region" description="Helical" evidence="6">
    <location>
        <begin position="103"/>
        <end position="121"/>
    </location>
</feature>
<dbReference type="Proteomes" id="UP000248889">
    <property type="component" value="Unassembled WGS sequence"/>
</dbReference>
<evidence type="ECO:0000256" key="3">
    <source>
        <dbReference type="ARBA" id="ARBA00022989"/>
    </source>
</evidence>
<comment type="caution">
    <text evidence="8">The sequence shown here is derived from an EMBL/GenBank/DDBJ whole genome shotgun (WGS) entry which is preliminary data.</text>
</comment>
<keyword evidence="3 6" id="KW-1133">Transmembrane helix</keyword>
<sequence>MAGTVAPVEHRPSPEPPGRTPPDRPGLLSRIRHWKPRQWGLELVLLVYAAYDGSRLLVHGKESVAREHGEMLLRAERHLHAEPEHWLNRLFSAHSWLGIPADFIYASLHYAVTPLVLIWMFRSRRAHYAFARTWLVLATALGLVGFVLFPTAPPRLLSDPDAFLDVMAQHADVGWWGGSGSAPEGLGAMTNDFAAMPSLHFGWALWCGLLIHRHARRRWVRILGLLYPALILVVVMGTANHYLLDCLAGGTVVLLGRLLTGPLQRLGGRLGRLLRREGPTPVPDYALAATSERVATAVATDTGEDAPRVAAQRAPVD</sequence>
<dbReference type="RefSeq" id="WP_111502675.1">
    <property type="nucleotide sequence ID" value="NZ_QKYN01000075.1"/>
</dbReference>
<feature type="compositionally biased region" description="Pro residues" evidence="5">
    <location>
        <begin position="14"/>
        <end position="24"/>
    </location>
</feature>
<dbReference type="PANTHER" id="PTHR31310">
    <property type="match status" value="1"/>
</dbReference>
<evidence type="ECO:0000313" key="9">
    <source>
        <dbReference type="Proteomes" id="UP000248889"/>
    </source>
</evidence>